<evidence type="ECO:0000313" key="7">
    <source>
        <dbReference type="EMBL" id="MCL9812220.1"/>
    </source>
</evidence>
<dbReference type="InterPro" id="IPR026841">
    <property type="entry name" value="Aur1/Ipt1"/>
</dbReference>
<proteinExistence type="predicted"/>
<dbReference type="SUPFAM" id="SSF48317">
    <property type="entry name" value="Acid phosphatase/Vanadium-dependent haloperoxidase"/>
    <property type="match status" value="1"/>
</dbReference>
<evidence type="ECO:0000256" key="3">
    <source>
        <dbReference type="ARBA" id="ARBA00022989"/>
    </source>
</evidence>
<dbReference type="PANTHER" id="PTHR31310">
    <property type="match status" value="1"/>
</dbReference>
<feature type="transmembrane region" description="Helical" evidence="5">
    <location>
        <begin position="144"/>
        <end position="163"/>
    </location>
</feature>
<dbReference type="Proteomes" id="UP001202674">
    <property type="component" value="Unassembled WGS sequence"/>
</dbReference>
<evidence type="ECO:0000259" key="6">
    <source>
        <dbReference type="Pfam" id="PF14378"/>
    </source>
</evidence>
<dbReference type="GO" id="GO:0016020">
    <property type="term" value="C:membrane"/>
    <property type="evidence" value="ECO:0007669"/>
    <property type="project" value="UniProtKB-SubCell"/>
</dbReference>
<evidence type="ECO:0000256" key="5">
    <source>
        <dbReference type="SAM" id="Phobius"/>
    </source>
</evidence>
<dbReference type="EMBL" id="JAKRVY010000001">
    <property type="protein sequence ID" value="MCL9812220.1"/>
    <property type="molecule type" value="Genomic_DNA"/>
</dbReference>
<feature type="transmembrane region" description="Helical" evidence="5">
    <location>
        <begin position="109"/>
        <end position="132"/>
    </location>
</feature>
<comment type="subcellular location">
    <subcellularLocation>
        <location evidence="1">Membrane</location>
        <topology evidence="1">Multi-pass membrane protein</topology>
    </subcellularLocation>
</comment>
<keyword evidence="8" id="KW-1185">Reference proteome</keyword>
<evidence type="ECO:0000256" key="4">
    <source>
        <dbReference type="ARBA" id="ARBA00023136"/>
    </source>
</evidence>
<feature type="transmembrane region" description="Helical" evidence="5">
    <location>
        <begin position="200"/>
        <end position="219"/>
    </location>
</feature>
<accession>A0AAE3FNJ8</accession>
<feature type="domain" description="Inositolphosphotransferase Aur1/Ipt1" evidence="6">
    <location>
        <begin position="110"/>
        <end position="263"/>
    </location>
</feature>
<dbReference type="InterPro" id="IPR036938">
    <property type="entry name" value="PAP2/HPO_sf"/>
</dbReference>
<dbReference type="PANTHER" id="PTHR31310:SF7">
    <property type="entry name" value="PA-PHOSPHATASE RELATED-FAMILY PROTEIN DDB_G0268928"/>
    <property type="match status" value="1"/>
</dbReference>
<keyword evidence="4 5" id="KW-0472">Membrane</keyword>
<reference evidence="7 8" key="1">
    <citation type="journal article" date="2022" name="Syst. Appl. Microbiol.">
        <title>Natronocalculus amylovorans gen. nov., sp. nov., and Natranaeroarchaeum aerophilus sp. nov., dominant culturable amylolytic natronoarchaea from hypersaline soda lakes in southwestern Siberia.</title>
        <authorList>
            <person name="Sorokin D.Y."/>
            <person name="Elcheninov A.G."/>
            <person name="Khizhniak T.V."/>
            <person name="Koenen M."/>
            <person name="Bale N.J."/>
            <person name="Damste J.S.S."/>
            <person name="Kublanov I.V."/>
        </authorList>
    </citation>
    <scope>NUCLEOTIDE SEQUENCE [LARGE SCALE GENOMIC DNA]</scope>
    <source>
        <strain evidence="7 8">AArc-St1-1</strain>
    </source>
</reference>
<dbReference type="AlphaFoldDB" id="A0AAE3FNJ8"/>
<keyword evidence="3 5" id="KW-1133">Transmembrane helix</keyword>
<evidence type="ECO:0000313" key="8">
    <source>
        <dbReference type="Proteomes" id="UP001202674"/>
    </source>
</evidence>
<name>A0AAE3FNJ8_9EURY</name>
<dbReference type="InterPro" id="IPR052185">
    <property type="entry name" value="IPC_Synthase-Related"/>
</dbReference>
<feature type="transmembrane region" description="Helical" evidence="5">
    <location>
        <begin position="226"/>
        <end position="246"/>
    </location>
</feature>
<keyword evidence="2 5" id="KW-0812">Transmembrane</keyword>
<comment type="caution">
    <text evidence="7">The sequence shown here is derived from an EMBL/GenBank/DDBJ whole genome shotgun (WGS) entry which is preliminary data.</text>
</comment>
<protein>
    <submittedName>
        <fullName evidence="7">Phosphatase PAP2 family protein</fullName>
    </submittedName>
</protein>
<feature type="transmembrane region" description="Helical" evidence="5">
    <location>
        <begin position="6"/>
        <end position="29"/>
    </location>
</feature>
<dbReference type="RefSeq" id="WP_250593751.1">
    <property type="nucleotide sequence ID" value="NZ_JAKRVY010000001.1"/>
</dbReference>
<evidence type="ECO:0000256" key="1">
    <source>
        <dbReference type="ARBA" id="ARBA00004141"/>
    </source>
</evidence>
<organism evidence="7 8">
    <name type="scientific">Natranaeroarchaeum aerophilus</name>
    <dbReference type="NCBI Taxonomy" id="2917711"/>
    <lineage>
        <taxon>Archaea</taxon>
        <taxon>Methanobacteriati</taxon>
        <taxon>Methanobacteriota</taxon>
        <taxon>Stenosarchaea group</taxon>
        <taxon>Halobacteria</taxon>
        <taxon>Halobacteriales</taxon>
        <taxon>Natronoarchaeaceae</taxon>
        <taxon>Natranaeroarchaeum</taxon>
    </lineage>
</organism>
<sequence>MLPTEVLVLFLTVIVVTAVGLSLVCWWCLGPQRFHEIRHRPDWVRDRLRSVGPFVLLLALVLIVNKGSQSYIERFSHAYGFEATATIHAIEGNFVVTFQSLLPDIVMPYFSAVYVVGYALLLIGPVLIYLFAERARPLKLLVTAYAINYAVAVVFYASVVAYGPRNADRSSDGSSADAPLLELVPDITHLTALWNTNTNVFPSLHTSLSATVFLLAAMTREEFRRWFGLASVLAASIVVATMALGIHWLIDVLAGIVLSLIAVGGAQRIVDRPNSQ</sequence>
<dbReference type="Gene3D" id="1.20.144.10">
    <property type="entry name" value="Phosphatidic acid phosphatase type 2/haloperoxidase"/>
    <property type="match status" value="1"/>
</dbReference>
<dbReference type="Pfam" id="PF14378">
    <property type="entry name" value="PAP2_3"/>
    <property type="match status" value="1"/>
</dbReference>
<evidence type="ECO:0000256" key="2">
    <source>
        <dbReference type="ARBA" id="ARBA00022692"/>
    </source>
</evidence>
<feature type="transmembrane region" description="Helical" evidence="5">
    <location>
        <begin position="252"/>
        <end position="270"/>
    </location>
</feature>
<gene>
    <name evidence="7" type="ORF">AArcSt11_00970</name>
</gene>
<feature type="transmembrane region" description="Helical" evidence="5">
    <location>
        <begin position="50"/>
        <end position="68"/>
    </location>
</feature>